<dbReference type="InterPro" id="IPR000415">
    <property type="entry name" value="Nitroreductase-like"/>
</dbReference>
<protein>
    <submittedName>
        <fullName evidence="5">Nitroreductase</fullName>
    </submittedName>
</protein>
<evidence type="ECO:0000259" key="4">
    <source>
        <dbReference type="Pfam" id="PF00881"/>
    </source>
</evidence>
<dbReference type="PANTHER" id="PTHR43673:SF10">
    <property type="entry name" value="NADH DEHYDROGENASE_NAD(P)H NITROREDUCTASE XCC3605-RELATED"/>
    <property type="match status" value="1"/>
</dbReference>
<keyword evidence="3" id="KW-0472">Membrane</keyword>
<feature type="domain" description="Nitroreductase" evidence="4">
    <location>
        <begin position="13"/>
        <end position="222"/>
    </location>
</feature>
<dbReference type="Pfam" id="PF00881">
    <property type="entry name" value="Nitroreductase"/>
    <property type="match status" value="1"/>
</dbReference>
<dbReference type="Gene3D" id="3.40.109.10">
    <property type="entry name" value="NADH Oxidase"/>
    <property type="match status" value="1"/>
</dbReference>
<keyword evidence="3" id="KW-0812">Transmembrane</keyword>
<dbReference type="GO" id="GO:0016491">
    <property type="term" value="F:oxidoreductase activity"/>
    <property type="evidence" value="ECO:0007669"/>
    <property type="project" value="UniProtKB-KW"/>
</dbReference>
<evidence type="ECO:0000256" key="3">
    <source>
        <dbReference type="SAM" id="Phobius"/>
    </source>
</evidence>
<name>A0A1B9DKI6_9FLAO</name>
<dbReference type="SUPFAM" id="SSF55469">
    <property type="entry name" value="FMN-dependent nitroreductase-like"/>
    <property type="match status" value="1"/>
</dbReference>
<dbReference type="EMBL" id="LVEP01000064">
    <property type="protein sequence ID" value="OCB70208.1"/>
    <property type="molecule type" value="Genomic_DNA"/>
</dbReference>
<accession>A0A1B9DKI6</accession>
<organism evidence="5 6">
    <name type="scientific">Flavobacterium crassostreae</name>
    <dbReference type="NCBI Taxonomy" id="1763534"/>
    <lineage>
        <taxon>Bacteria</taxon>
        <taxon>Pseudomonadati</taxon>
        <taxon>Bacteroidota</taxon>
        <taxon>Flavobacteriia</taxon>
        <taxon>Flavobacteriales</taxon>
        <taxon>Flavobacteriaceae</taxon>
        <taxon>Flavobacterium</taxon>
    </lineage>
</organism>
<dbReference type="STRING" id="1763534.GCA_001831475_01518"/>
<sequence length="245" mass="28033">MDLTNQKTVAQAIEYRRSVRVFKKDALEDAKVKECIRLATLAPSSSNMQLWEFYHISSPEILQNMAKACLNQNAAKTAQQMVVVVVRKDLWKKRAAANIAFLKSQFGNKPTEQYTKREQFALQYYQKLIPTLYLDFLGILGWIKFFIFQIIGVFKPVYRQTTKKDMDIVAQKSAGLAAQNFINSMAAIDYDTCPMEGFDSLRVKKILRLPASAAINMVLACGIKDQTGIYSERFRVPLEDVYFKI</sequence>
<dbReference type="Proteomes" id="UP000093510">
    <property type="component" value="Unassembled WGS sequence"/>
</dbReference>
<keyword evidence="3" id="KW-1133">Transmembrane helix</keyword>
<feature type="transmembrane region" description="Helical" evidence="3">
    <location>
        <begin position="132"/>
        <end position="154"/>
    </location>
</feature>
<evidence type="ECO:0000256" key="1">
    <source>
        <dbReference type="ARBA" id="ARBA00007118"/>
    </source>
</evidence>
<comment type="caution">
    <text evidence="5">The sequence shown here is derived from an EMBL/GenBank/DDBJ whole genome shotgun (WGS) entry which is preliminary data.</text>
</comment>
<dbReference type="OrthoDB" id="9809288at2"/>
<reference evidence="5 6" key="1">
    <citation type="submission" date="2016-03" db="EMBL/GenBank/DDBJ databases">
        <authorList>
            <person name="Ploux O."/>
        </authorList>
    </citation>
    <scope>NUCLEOTIDE SEQUENCE [LARGE SCALE GENOMIC DNA]</scope>
    <source>
        <strain evidence="5 6">LPB0076</strain>
    </source>
</reference>
<evidence type="ECO:0000313" key="6">
    <source>
        <dbReference type="Proteomes" id="UP000093510"/>
    </source>
</evidence>
<gene>
    <name evidence="5" type="ORF">LPBF_12240</name>
</gene>
<evidence type="ECO:0000313" key="5">
    <source>
        <dbReference type="EMBL" id="OCB70208.1"/>
    </source>
</evidence>
<keyword evidence="6" id="KW-1185">Reference proteome</keyword>
<keyword evidence="2" id="KW-0560">Oxidoreductase</keyword>
<dbReference type="InterPro" id="IPR029479">
    <property type="entry name" value="Nitroreductase"/>
</dbReference>
<evidence type="ECO:0000256" key="2">
    <source>
        <dbReference type="ARBA" id="ARBA00023002"/>
    </source>
</evidence>
<comment type="similarity">
    <text evidence="1">Belongs to the nitroreductase family.</text>
</comment>
<dbReference type="AlphaFoldDB" id="A0A1B9DKI6"/>
<dbReference type="PANTHER" id="PTHR43673">
    <property type="entry name" value="NAD(P)H NITROREDUCTASE YDGI-RELATED"/>
    <property type="match status" value="1"/>
</dbReference>
<proteinExistence type="inferred from homology"/>
<dbReference type="RefSeq" id="WP_066336986.1">
    <property type="nucleotide sequence ID" value="NZ_CP017688.1"/>
</dbReference>